<keyword evidence="3" id="KW-0472">Membrane</keyword>
<dbReference type="GeneID" id="8852752"/>
<gene>
    <name evidence="5" type="ORF">NAEGRDRAFT_46157</name>
</gene>
<accession>D2V2F8</accession>
<evidence type="ECO:0000313" key="5">
    <source>
        <dbReference type="EMBL" id="EFC48890.1"/>
    </source>
</evidence>
<dbReference type="OrthoDB" id="10268090at2759"/>
<feature type="domain" description="Saccharopine dehydrogenase NADP binding" evidence="4">
    <location>
        <begin position="38"/>
        <end position="183"/>
    </location>
</feature>
<dbReference type="InParanoid" id="D2V2F8"/>
<reference evidence="5 6" key="1">
    <citation type="journal article" date="2010" name="Cell">
        <title>The genome of Naegleria gruberi illuminates early eukaryotic versatility.</title>
        <authorList>
            <person name="Fritz-Laylin L.K."/>
            <person name="Prochnik S.E."/>
            <person name="Ginger M.L."/>
            <person name="Dacks J.B."/>
            <person name="Carpenter M.L."/>
            <person name="Field M.C."/>
            <person name="Kuo A."/>
            <person name="Paredez A."/>
            <person name="Chapman J."/>
            <person name="Pham J."/>
            <person name="Shu S."/>
            <person name="Neupane R."/>
            <person name="Cipriano M."/>
            <person name="Mancuso J."/>
            <person name="Tu H."/>
            <person name="Salamov A."/>
            <person name="Lindquist E."/>
            <person name="Shapiro H."/>
            <person name="Lucas S."/>
            <person name="Grigoriev I.V."/>
            <person name="Cande W.Z."/>
            <person name="Fulton C."/>
            <person name="Rokhsar D.S."/>
            <person name="Dawson S.C."/>
        </authorList>
    </citation>
    <scope>NUCLEOTIDE SEQUENCE [LARGE SCALE GENOMIC DNA]</scope>
    <source>
        <strain evidence="5 6">NEG-M</strain>
    </source>
</reference>
<dbReference type="Pfam" id="PF03435">
    <property type="entry name" value="Sacchrp_dh_NADP"/>
    <property type="match status" value="1"/>
</dbReference>
<evidence type="ECO:0000256" key="2">
    <source>
        <dbReference type="SAM" id="MobiDB-lite"/>
    </source>
</evidence>
<dbReference type="GO" id="GO:0005886">
    <property type="term" value="C:plasma membrane"/>
    <property type="evidence" value="ECO:0007669"/>
    <property type="project" value="TreeGrafter"/>
</dbReference>
<evidence type="ECO:0000259" key="4">
    <source>
        <dbReference type="Pfam" id="PF03435"/>
    </source>
</evidence>
<dbReference type="GO" id="GO:0005811">
    <property type="term" value="C:lipid droplet"/>
    <property type="evidence" value="ECO:0007669"/>
    <property type="project" value="TreeGrafter"/>
</dbReference>
<protein>
    <submittedName>
        <fullName evidence="5">Predicted protein</fullName>
    </submittedName>
</protein>
<dbReference type="GO" id="GO:0009247">
    <property type="term" value="P:glycolipid biosynthetic process"/>
    <property type="evidence" value="ECO:0007669"/>
    <property type="project" value="TreeGrafter"/>
</dbReference>
<dbReference type="GO" id="GO:0005739">
    <property type="term" value="C:mitochondrion"/>
    <property type="evidence" value="ECO:0007669"/>
    <property type="project" value="TreeGrafter"/>
</dbReference>
<dbReference type="PANTHER" id="PTHR12286">
    <property type="entry name" value="SACCHAROPINE DEHYDROGENASE-LIKE OXIDOREDUCTASE"/>
    <property type="match status" value="1"/>
</dbReference>
<evidence type="ECO:0000256" key="1">
    <source>
        <dbReference type="ARBA" id="ARBA00038048"/>
    </source>
</evidence>
<dbReference type="eggNOG" id="KOG2733">
    <property type="taxonomic scope" value="Eukaryota"/>
</dbReference>
<dbReference type="EMBL" id="GG738849">
    <property type="protein sequence ID" value="EFC48890.1"/>
    <property type="molecule type" value="Genomic_DNA"/>
</dbReference>
<evidence type="ECO:0000256" key="3">
    <source>
        <dbReference type="SAM" id="Phobius"/>
    </source>
</evidence>
<dbReference type="Proteomes" id="UP000006671">
    <property type="component" value="Unassembled WGS sequence"/>
</dbReference>
<keyword evidence="3" id="KW-1133">Transmembrane helix</keyword>
<sequence>MISSNISNPYSGSSNIVVSSPPTTTTTSSKNQKLYDVTIFGATGFTGTLITRYLIQRLSSLVESDSDLMVSGRRFCIAGRNESRLNELVMAHNIKMSDKGRKDLIIDVAVISKVEKGPKLLELTGNTKVLLNVAGPFIACGGLEIVDSCVETGTDYLDITGEPEYVLESAQKFHDKARENNVKIIHCCGFDSIPADLGTNISLFHVKNKLEELGISQTDKTTIVTNGYLSLNLPGFVSYGTFNTLVTSLENYSVFSGKKTSEKIVQKTSDKKGSYSKRGTQYHAGLQNYIVPFSTSDPLIVRRSNHLIGYDTSLSENTENTFEYNNYLQLSNRYYLFLMIIFFMIMFICTRLSFGARFLRFLYSLKPNPTQKERDESSFEFVFETFGKVTPANSTDPVLFKCKTRMYNNNDPGYTETAVYCLDSALFLLNNSNAARSNPGVLTPSSVFGVEQCKEEYLRCLGQHTTLKFDFVEFAHAKGSENPSLKKEVEKFLKL</sequence>
<name>D2V2F8_NAEGR</name>
<dbReference type="RefSeq" id="XP_002681634.1">
    <property type="nucleotide sequence ID" value="XM_002681588.1"/>
</dbReference>
<dbReference type="VEuPathDB" id="AmoebaDB:NAEGRDRAFT_46157"/>
<comment type="similarity">
    <text evidence="1">Belongs to the saccharopine dehydrogenase family.</text>
</comment>
<feature type="region of interest" description="Disordered" evidence="2">
    <location>
        <begin position="1"/>
        <end position="29"/>
    </location>
</feature>
<evidence type="ECO:0000313" key="6">
    <source>
        <dbReference type="Proteomes" id="UP000006671"/>
    </source>
</evidence>
<dbReference type="AlphaFoldDB" id="D2V2F8"/>
<organism evidence="6">
    <name type="scientific">Naegleria gruberi</name>
    <name type="common">Amoeba</name>
    <dbReference type="NCBI Taxonomy" id="5762"/>
    <lineage>
        <taxon>Eukaryota</taxon>
        <taxon>Discoba</taxon>
        <taxon>Heterolobosea</taxon>
        <taxon>Tetramitia</taxon>
        <taxon>Eutetramitia</taxon>
        <taxon>Vahlkampfiidae</taxon>
        <taxon>Naegleria</taxon>
    </lineage>
</organism>
<dbReference type="SUPFAM" id="SSF51735">
    <property type="entry name" value="NAD(P)-binding Rossmann-fold domains"/>
    <property type="match status" value="1"/>
</dbReference>
<dbReference type="InterPro" id="IPR036291">
    <property type="entry name" value="NAD(P)-bd_dom_sf"/>
</dbReference>
<dbReference type="Gene3D" id="3.40.50.720">
    <property type="entry name" value="NAD(P)-binding Rossmann-like Domain"/>
    <property type="match status" value="1"/>
</dbReference>
<keyword evidence="3" id="KW-0812">Transmembrane</keyword>
<dbReference type="InterPro" id="IPR051276">
    <property type="entry name" value="Saccharopine_DH-like_oxidrdct"/>
</dbReference>
<keyword evidence="6" id="KW-1185">Reference proteome</keyword>
<dbReference type="PANTHER" id="PTHR12286:SF5">
    <property type="entry name" value="SACCHAROPINE DEHYDROGENASE-LIKE OXIDOREDUCTASE"/>
    <property type="match status" value="1"/>
</dbReference>
<dbReference type="OMA" id="MQLRYHD"/>
<dbReference type="KEGG" id="ngr:NAEGRDRAFT_46157"/>
<feature type="transmembrane region" description="Helical" evidence="3">
    <location>
        <begin position="334"/>
        <end position="354"/>
    </location>
</feature>
<proteinExistence type="inferred from homology"/>
<dbReference type="InterPro" id="IPR005097">
    <property type="entry name" value="Sacchrp_dh_NADP-bd"/>
</dbReference>